<dbReference type="OrthoDB" id="2505473at2759"/>
<feature type="region of interest" description="Disordered" evidence="1">
    <location>
        <begin position="192"/>
        <end position="236"/>
    </location>
</feature>
<comment type="caution">
    <text evidence="2">The sequence shown here is derived from an EMBL/GenBank/DDBJ whole genome shotgun (WGS) entry which is preliminary data.</text>
</comment>
<reference evidence="2" key="1">
    <citation type="submission" date="2020-11" db="EMBL/GenBank/DDBJ databases">
        <authorList>
            <consortium name="DOE Joint Genome Institute"/>
            <person name="Ahrendt S."/>
            <person name="Riley R."/>
            <person name="Andreopoulos W."/>
            <person name="Labutti K."/>
            <person name="Pangilinan J."/>
            <person name="Ruiz-Duenas F.J."/>
            <person name="Barrasa J.M."/>
            <person name="Sanchez-Garcia M."/>
            <person name="Camarero S."/>
            <person name="Miyauchi S."/>
            <person name="Serrano A."/>
            <person name="Linde D."/>
            <person name="Babiker R."/>
            <person name="Drula E."/>
            <person name="Ayuso-Fernandez I."/>
            <person name="Pacheco R."/>
            <person name="Padilla G."/>
            <person name="Ferreira P."/>
            <person name="Barriuso J."/>
            <person name="Kellner H."/>
            <person name="Castanera R."/>
            <person name="Alfaro M."/>
            <person name="Ramirez L."/>
            <person name="Pisabarro A.G."/>
            <person name="Kuo A."/>
            <person name="Tritt A."/>
            <person name="Lipzen A."/>
            <person name="He G."/>
            <person name="Yan M."/>
            <person name="Ng V."/>
            <person name="Cullen D."/>
            <person name="Martin F."/>
            <person name="Rosso M.-N."/>
            <person name="Henrissat B."/>
            <person name="Hibbett D."/>
            <person name="Martinez A.T."/>
            <person name="Grigoriev I.V."/>
        </authorList>
    </citation>
    <scope>NUCLEOTIDE SEQUENCE</scope>
    <source>
        <strain evidence="2">MF-IS2</strain>
    </source>
</reference>
<dbReference type="AlphaFoldDB" id="A0A9P5XAC2"/>
<feature type="region of interest" description="Disordered" evidence="1">
    <location>
        <begin position="1"/>
        <end position="130"/>
    </location>
</feature>
<feature type="compositionally biased region" description="Acidic residues" evidence="1">
    <location>
        <begin position="84"/>
        <end position="100"/>
    </location>
</feature>
<evidence type="ECO:0000313" key="2">
    <source>
        <dbReference type="EMBL" id="KAF9447632.1"/>
    </source>
</evidence>
<sequence>MSSESPSGSTSTPRGRGRGRSRGGHGKYLRARGRRGGGRPAEFRERLLLEGEEPEELDEEEVAEHSARYSRRQLGSNADRYAEPEPELGSDGEPVVEPEVDLSGFLERQRISDDKDPGLGSEPVGLDDEDDVDHSLAHIIAKSKQQKTVPQKGKIETLEWDEKLESMAREKAAAEATWDLKDRFRAKSAKLRNSTIPGAKERKANSAVVEAPALPTSAPPKDPKTEMEDFLDDLLG</sequence>
<feature type="compositionally biased region" description="Basic and acidic residues" evidence="1">
    <location>
        <begin position="107"/>
        <end position="117"/>
    </location>
</feature>
<organism evidence="2 3">
    <name type="scientific">Macrolepiota fuliginosa MF-IS2</name>
    <dbReference type="NCBI Taxonomy" id="1400762"/>
    <lineage>
        <taxon>Eukaryota</taxon>
        <taxon>Fungi</taxon>
        <taxon>Dikarya</taxon>
        <taxon>Basidiomycota</taxon>
        <taxon>Agaricomycotina</taxon>
        <taxon>Agaricomycetes</taxon>
        <taxon>Agaricomycetidae</taxon>
        <taxon>Agaricales</taxon>
        <taxon>Agaricineae</taxon>
        <taxon>Agaricaceae</taxon>
        <taxon>Macrolepiota</taxon>
    </lineage>
</organism>
<proteinExistence type="predicted"/>
<evidence type="ECO:0000313" key="3">
    <source>
        <dbReference type="Proteomes" id="UP000807342"/>
    </source>
</evidence>
<protein>
    <submittedName>
        <fullName evidence="2">Uncharacterized protein</fullName>
    </submittedName>
</protein>
<feature type="compositionally biased region" description="Acidic residues" evidence="1">
    <location>
        <begin position="50"/>
        <end position="62"/>
    </location>
</feature>
<feature type="compositionally biased region" description="Basic residues" evidence="1">
    <location>
        <begin position="15"/>
        <end position="37"/>
    </location>
</feature>
<name>A0A9P5XAC2_9AGAR</name>
<evidence type="ECO:0000256" key="1">
    <source>
        <dbReference type="SAM" id="MobiDB-lite"/>
    </source>
</evidence>
<dbReference type="EMBL" id="MU151191">
    <property type="protein sequence ID" value="KAF9447632.1"/>
    <property type="molecule type" value="Genomic_DNA"/>
</dbReference>
<dbReference type="Proteomes" id="UP000807342">
    <property type="component" value="Unassembled WGS sequence"/>
</dbReference>
<gene>
    <name evidence="2" type="ORF">P691DRAFT_671077</name>
</gene>
<accession>A0A9P5XAC2</accession>
<keyword evidence="3" id="KW-1185">Reference proteome</keyword>
<feature type="compositionally biased region" description="Low complexity" evidence="1">
    <location>
        <begin position="1"/>
        <end position="14"/>
    </location>
</feature>